<evidence type="ECO:0000256" key="12">
    <source>
        <dbReference type="PROSITE-ProRule" id="PRU01360"/>
    </source>
</evidence>
<evidence type="ECO:0000256" key="4">
    <source>
        <dbReference type="ARBA" id="ARBA00022452"/>
    </source>
</evidence>
<dbReference type="GO" id="GO:0009279">
    <property type="term" value="C:cell outer membrane"/>
    <property type="evidence" value="ECO:0007669"/>
    <property type="project" value="UniProtKB-SubCell"/>
</dbReference>
<evidence type="ECO:0000256" key="3">
    <source>
        <dbReference type="ARBA" id="ARBA00022448"/>
    </source>
</evidence>
<proteinExistence type="inferred from homology"/>
<evidence type="ECO:0000256" key="7">
    <source>
        <dbReference type="ARBA" id="ARBA00023004"/>
    </source>
</evidence>
<evidence type="ECO:0000256" key="6">
    <source>
        <dbReference type="ARBA" id="ARBA00022692"/>
    </source>
</evidence>
<dbReference type="Proteomes" id="UP000184327">
    <property type="component" value="Unassembled WGS sequence"/>
</dbReference>
<dbReference type="InterPro" id="IPR011662">
    <property type="entry name" value="Secretin/TonB_short_N"/>
</dbReference>
<dbReference type="Gene3D" id="3.55.50.30">
    <property type="match status" value="1"/>
</dbReference>
<dbReference type="SUPFAM" id="SSF56935">
    <property type="entry name" value="Porins"/>
    <property type="match status" value="1"/>
</dbReference>
<keyword evidence="10 15" id="KW-0675">Receptor</keyword>
<keyword evidence="8 13" id="KW-0798">TonB box</keyword>
<dbReference type="GO" id="GO:0015344">
    <property type="term" value="F:siderophore uptake transmembrane transporter activity"/>
    <property type="evidence" value="ECO:0007669"/>
    <property type="project" value="TreeGrafter"/>
</dbReference>
<keyword evidence="9 12" id="KW-0472">Membrane</keyword>
<evidence type="ECO:0000256" key="10">
    <source>
        <dbReference type="ARBA" id="ARBA00023170"/>
    </source>
</evidence>
<gene>
    <name evidence="15" type="ORF">SAMN02745117_00093</name>
</gene>
<protein>
    <submittedName>
        <fullName evidence="15">Outer-membrane receptor for ferric coprogen and ferric-rhodotorulic acid</fullName>
    </submittedName>
</protein>
<evidence type="ECO:0000256" key="5">
    <source>
        <dbReference type="ARBA" id="ARBA00022496"/>
    </source>
</evidence>
<keyword evidence="16" id="KW-1185">Reference proteome</keyword>
<evidence type="ECO:0000259" key="14">
    <source>
        <dbReference type="SMART" id="SM00965"/>
    </source>
</evidence>
<dbReference type="CDD" id="cd01347">
    <property type="entry name" value="ligand_gated_channel"/>
    <property type="match status" value="1"/>
</dbReference>
<dbReference type="NCBIfam" id="TIGR01783">
    <property type="entry name" value="TonB-siderophor"/>
    <property type="match status" value="1"/>
</dbReference>
<dbReference type="PROSITE" id="PS52016">
    <property type="entry name" value="TONB_DEPENDENT_REC_3"/>
    <property type="match status" value="1"/>
</dbReference>
<dbReference type="EMBL" id="FQUZ01000001">
    <property type="protein sequence ID" value="SHE30585.1"/>
    <property type="molecule type" value="Genomic_DNA"/>
</dbReference>
<dbReference type="InterPro" id="IPR037066">
    <property type="entry name" value="Plug_dom_sf"/>
</dbReference>
<keyword evidence="5" id="KW-0410">Iron transport</keyword>
<keyword evidence="6 12" id="KW-0812">Transmembrane</keyword>
<evidence type="ECO:0000313" key="15">
    <source>
        <dbReference type="EMBL" id="SHE30585.1"/>
    </source>
</evidence>
<name>A0A1M4SEJ2_9BURK</name>
<evidence type="ECO:0000256" key="9">
    <source>
        <dbReference type="ARBA" id="ARBA00023136"/>
    </source>
</evidence>
<keyword evidence="7" id="KW-0408">Iron</keyword>
<reference evidence="15 16" key="1">
    <citation type="submission" date="2016-11" db="EMBL/GenBank/DDBJ databases">
        <authorList>
            <person name="Jaros S."/>
            <person name="Januszkiewicz K."/>
            <person name="Wedrychowicz H."/>
        </authorList>
    </citation>
    <scope>NUCLEOTIDE SEQUENCE [LARGE SCALE GENOMIC DNA]</scope>
    <source>
        <strain evidence="15 16">DSM 16112</strain>
    </source>
</reference>
<dbReference type="PANTHER" id="PTHR32552:SF74">
    <property type="entry name" value="HYDROXAMATE SIDEROPHORE RECEPTOR FHUE"/>
    <property type="match status" value="1"/>
</dbReference>
<dbReference type="Gene3D" id="2.40.170.20">
    <property type="entry name" value="TonB-dependent receptor, beta-barrel domain"/>
    <property type="match status" value="1"/>
</dbReference>
<dbReference type="STRING" id="1122156.SAMN02745117_00093"/>
<keyword evidence="3 12" id="KW-0813">Transport</keyword>
<dbReference type="GO" id="GO:0038023">
    <property type="term" value="F:signaling receptor activity"/>
    <property type="evidence" value="ECO:0007669"/>
    <property type="project" value="InterPro"/>
</dbReference>
<dbReference type="InterPro" id="IPR012910">
    <property type="entry name" value="Plug_dom"/>
</dbReference>
<dbReference type="Pfam" id="PF07715">
    <property type="entry name" value="Plug"/>
    <property type="match status" value="1"/>
</dbReference>
<dbReference type="AlphaFoldDB" id="A0A1M4SEJ2"/>
<dbReference type="InterPro" id="IPR036942">
    <property type="entry name" value="Beta-barrel_TonB_sf"/>
</dbReference>
<comment type="subcellular location">
    <subcellularLocation>
        <location evidence="1 12">Cell outer membrane</location>
        <topology evidence="1 12">Multi-pass membrane protein</topology>
    </subcellularLocation>
</comment>
<dbReference type="Gene3D" id="2.170.130.10">
    <property type="entry name" value="TonB-dependent receptor, plug domain"/>
    <property type="match status" value="1"/>
</dbReference>
<evidence type="ECO:0000313" key="16">
    <source>
        <dbReference type="Proteomes" id="UP000184327"/>
    </source>
</evidence>
<comment type="similarity">
    <text evidence="2 12 13">Belongs to the TonB-dependent receptor family.</text>
</comment>
<evidence type="ECO:0000256" key="13">
    <source>
        <dbReference type="RuleBase" id="RU003357"/>
    </source>
</evidence>
<dbReference type="Pfam" id="PF00593">
    <property type="entry name" value="TonB_dep_Rec_b-barrel"/>
    <property type="match status" value="1"/>
</dbReference>
<evidence type="ECO:0000256" key="2">
    <source>
        <dbReference type="ARBA" id="ARBA00009810"/>
    </source>
</evidence>
<keyword evidence="11 12" id="KW-0998">Cell outer membrane</keyword>
<dbReference type="GO" id="GO:0015891">
    <property type="term" value="P:siderophore transport"/>
    <property type="evidence" value="ECO:0007669"/>
    <property type="project" value="InterPro"/>
</dbReference>
<keyword evidence="4 12" id="KW-1134">Transmembrane beta strand</keyword>
<evidence type="ECO:0000256" key="1">
    <source>
        <dbReference type="ARBA" id="ARBA00004571"/>
    </source>
</evidence>
<evidence type="ECO:0000256" key="8">
    <source>
        <dbReference type="ARBA" id="ARBA00023077"/>
    </source>
</evidence>
<feature type="domain" description="Secretin/TonB short N-terminal" evidence="14">
    <location>
        <begin position="100"/>
        <end position="151"/>
    </location>
</feature>
<dbReference type="InterPro" id="IPR000531">
    <property type="entry name" value="Beta-barrel_TonB"/>
</dbReference>
<dbReference type="InterPro" id="IPR010105">
    <property type="entry name" value="TonB_sidphr_rcpt"/>
</dbReference>
<dbReference type="SMART" id="SM00965">
    <property type="entry name" value="STN"/>
    <property type="match status" value="1"/>
</dbReference>
<dbReference type="InterPro" id="IPR039426">
    <property type="entry name" value="TonB-dep_rcpt-like"/>
</dbReference>
<organism evidence="15 16">
    <name type="scientific">Lampropedia hyalina DSM 16112</name>
    <dbReference type="NCBI Taxonomy" id="1122156"/>
    <lineage>
        <taxon>Bacteria</taxon>
        <taxon>Pseudomonadati</taxon>
        <taxon>Pseudomonadota</taxon>
        <taxon>Betaproteobacteria</taxon>
        <taxon>Burkholderiales</taxon>
        <taxon>Comamonadaceae</taxon>
        <taxon>Lampropedia</taxon>
    </lineage>
</organism>
<dbReference type="PANTHER" id="PTHR32552">
    <property type="entry name" value="FERRICHROME IRON RECEPTOR-RELATED"/>
    <property type="match status" value="1"/>
</dbReference>
<sequence>MPFLHRLKCLPLHPPTLTLARQRVCAAVPATARKRYLAAVSHMLVVAGVAGMTAWMPHATAQGISEPSHSDGSVQSRRLYQIPAGPLSAVLTRLSVETGIRLAGASAEAQDTQSLGVQGRHSIASALDAALAGTGLEAVRQLDGSYLLHRRQALPEVSVIASPTSPAAAVASALPEVWVTASPLANPRTENSGSYTVQAVSVGSKIEQPLRDVARSISVLTRQQLDDQQILHFNDALLMLPGITSVPGQSELADSYYLRGHRLSNILVDGNLAKDRNQYDQSTNTSMSKYDNIQLLRGPDGLFAGSGEPSGTVNLVRKKPLQDFQLKTNLSTGSWSNHLAEVDISTPLNQSQTIRGRLVASRNDTEKFWDNAHQKKSMLYGVIDANLGPATLLTAGFSRDWTNGAGAGWAPGFPREFNGAPLPIPTSMGLPSYAYNNHQSKNYFSTLEHQFDVDWKAKLSVSRTESESHGIHPWYVSYAATPWEEARVTLDSGTGFDQEIQASALDLNLQGNFRLLDREHRIVAGADYLKTEHDGQVYATDSNAPNITDWRAFNPDDYPLTQIYEPWFIYDGSTTQYGLYAYGRFQVYGPFKIALGGRYASYESERDNRYTNRNQSDPITPNRNRSIFTPYWALMYDISDRWTAYYTMADSYVDQSNYVASSSFRELDPSTGQSFELGVKGEWLDRRLNTNITFFHTTRDNDAVRTGYDWGYYVPGKECCYNESGKYQSKGVEFDVAGQLTRNWHINLGYTYNSNQVEFGDDNGEIFSSYTPRHILTGWTKYQLPSTLSRWTLGGGVRLQSSFYRSGSVNTWNPTGGEDGKGGFDGPTVPYQFMEPGRAVWSSFVEYRINKQWTAALNIDNLFDKQYFTSVGSVSYGNVYGEPRNVRFSLRGVFH</sequence>
<accession>A0A1M4SEJ2</accession>
<keyword evidence="5" id="KW-0406">Ion transport</keyword>
<evidence type="ECO:0000256" key="11">
    <source>
        <dbReference type="ARBA" id="ARBA00023237"/>
    </source>
</evidence>